<evidence type="ECO:0008006" key="3">
    <source>
        <dbReference type="Google" id="ProtNLM"/>
    </source>
</evidence>
<reference evidence="1" key="1">
    <citation type="submission" date="2023-10" db="EMBL/GenBank/DDBJ databases">
        <title>Genome assemblies of two species of porcelain crab, Petrolisthes cinctipes and Petrolisthes manimaculis (Anomura: Porcellanidae).</title>
        <authorList>
            <person name="Angst P."/>
        </authorList>
    </citation>
    <scope>NUCLEOTIDE SEQUENCE</scope>
    <source>
        <strain evidence="1">PB745_01</strain>
        <tissue evidence="1">Gill</tissue>
    </source>
</reference>
<comment type="caution">
    <text evidence="1">The sequence shown here is derived from an EMBL/GenBank/DDBJ whole genome shotgun (WGS) entry which is preliminary data.</text>
</comment>
<dbReference type="AlphaFoldDB" id="A0AAE1L1I5"/>
<proteinExistence type="predicted"/>
<keyword evidence="2" id="KW-1185">Reference proteome</keyword>
<dbReference type="Proteomes" id="UP001286313">
    <property type="component" value="Unassembled WGS sequence"/>
</dbReference>
<evidence type="ECO:0000313" key="1">
    <source>
        <dbReference type="EMBL" id="KAK3889510.1"/>
    </source>
</evidence>
<organism evidence="1 2">
    <name type="scientific">Petrolisthes cinctipes</name>
    <name type="common">Flat porcelain crab</name>
    <dbReference type="NCBI Taxonomy" id="88211"/>
    <lineage>
        <taxon>Eukaryota</taxon>
        <taxon>Metazoa</taxon>
        <taxon>Ecdysozoa</taxon>
        <taxon>Arthropoda</taxon>
        <taxon>Crustacea</taxon>
        <taxon>Multicrustacea</taxon>
        <taxon>Malacostraca</taxon>
        <taxon>Eumalacostraca</taxon>
        <taxon>Eucarida</taxon>
        <taxon>Decapoda</taxon>
        <taxon>Pleocyemata</taxon>
        <taxon>Anomura</taxon>
        <taxon>Galatheoidea</taxon>
        <taxon>Porcellanidae</taxon>
        <taxon>Petrolisthes</taxon>
    </lineage>
</organism>
<sequence>MYVDDLAVWFDASRMSVVEWCLQLALDRVSRWAGSHGFQFSPAKTVAMNLCRIRGVHPDPNLFIYGHRIRCVEETRYLGLLFDKRLTWVPHLRSLKVSCLQALNLLRVLVHTSCRADRATLLCLYRVLIRSKHDYGCEMYSSATYARLRVLDPVHHAGVHLATGAFRLSPIPSLMVDAIEPPLDLRRQSLMVRCWHRLHRLPDSFPCLVMSSDIMFQYYLSYSRTPWPFVFRFTKCMEEMGIDDFPICSVRVTRVSPWLLPEVFPYTCFSDKKESLPPPVARSLFLERVFTHREGQGVPPCVH</sequence>
<name>A0AAE1L1I5_PETCI</name>
<accession>A0AAE1L1I5</accession>
<protein>
    <recommendedName>
        <fullName evidence="3">Reverse transcriptase domain-containing protein</fullName>
    </recommendedName>
</protein>
<dbReference type="EMBL" id="JAWQEG010000481">
    <property type="protein sequence ID" value="KAK3889510.1"/>
    <property type="molecule type" value="Genomic_DNA"/>
</dbReference>
<evidence type="ECO:0000313" key="2">
    <source>
        <dbReference type="Proteomes" id="UP001286313"/>
    </source>
</evidence>
<gene>
    <name evidence="1" type="ORF">Pcinc_006482</name>
</gene>